<name>A0ABD5JM67_9ACTN</name>
<accession>A0ABD5JM67</accession>
<protein>
    <submittedName>
        <fullName evidence="2">Pentapeptide repeat-containing protein</fullName>
    </submittedName>
</protein>
<keyword evidence="1" id="KW-0812">Transmembrane</keyword>
<dbReference type="Proteomes" id="UP001354649">
    <property type="component" value="Unassembled WGS sequence"/>
</dbReference>
<evidence type="ECO:0000313" key="3">
    <source>
        <dbReference type="Proteomes" id="UP001354649"/>
    </source>
</evidence>
<dbReference type="AlphaFoldDB" id="A0ABD5JM67"/>
<reference evidence="2 3" key="1">
    <citation type="submission" date="2023-11" db="EMBL/GenBank/DDBJ databases">
        <title>30 novel species of actinomycetes from the DSMZ collection.</title>
        <authorList>
            <person name="Nouioui I."/>
        </authorList>
    </citation>
    <scope>NUCLEOTIDE SEQUENCE [LARGE SCALE GENOMIC DNA]</scope>
    <source>
        <strain evidence="2 3">DSM 41602</strain>
    </source>
</reference>
<evidence type="ECO:0000313" key="2">
    <source>
        <dbReference type="EMBL" id="MEE4589150.1"/>
    </source>
</evidence>
<proteinExistence type="predicted"/>
<dbReference type="InterPro" id="IPR001646">
    <property type="entry name" value="5peptide_repeat"/>
</dbReference>
<dbReference type="Pfam" id="PF00805">
    <property type="entry name" value="Pentapeptide"/>
    <property type="match status" value="1"/>
</dbReference>
<dbReference type="EMBL" id="JAZBJQ010000043">
    <property type="protein sequence ID" value="MEE4589150.1"/>
    <property type="molecule type" value="Genomic_DNA"/>
</dbReference>
<gene>
    <name evidence="2" type="ORF">V2K49_40010</name>
</gene>
<evidence type="ECO:0000256" key="1">
    <source>
        <dbReference type="SAM" id="Phobius"/>
    </source>
</evidence>
<feature type="transmembrane region" description="Helical" evidence="1">
    <location>
        <begin position="620"/>
        <end position="640"/>
    </location>
</feature>
<sequence>MTSPSPVPSPIPPGWPHCGHGAIPEDPVGCRGIHTPGYIACLAHLADADRDVYLASLTPGAYIDHRGTPFTDPLLDALLYALRDPATGHPRLGMANFQSATFDGIALFQSVTFESEAWFMSATFRGGARFGQATFHDKAHFEWVTFHGNAHFGWATFHDEAHFGWATFQSDTVFLGATFHDKARFGLATFQSDDTSFRSTIFHDAVFTEATFRGAEFGEAIFQGSAEFELAIFQRGAWLESATFRGDAVFRGATFQGKAEFGEAIFQRGAWLESATFQGDAGFRGATFQGDAGFESATFQGVARFGWATFHRSASFGSATFESNARFEFVTFQSGAWFEAVTFQGDAGFRAVKFQDDATFEQADFERSVTLGPLVCTGRVKLSGALFGGPVTLSFAARRLECRRTRWSSTAELRLRYATVDFSHAVFEYPLTIAAEPTPFVLPGGQPVAERTLAHAPDARVRLASLRGVDAAQLVLADVDLSRCLFTGTVHLDQIRLEGSCSFATVPPGTHWRCGRPIRFTQRHTLAEEHHWRVSQPTAVRGWDVTVFGAGHVGPKQLEPVYRALRKALEDGKNEPGAADFYYGEMEMRRHDRTGSTRAERGLLHGYWMLSGYSLRASRALGWLAAAMLVTIVLLMGLGLPQDSPKQEATGTVPPGGGKVTFEIDKEDPRNPSANRFSGERFEKALNTTLNSVVFRSSGQDLTTTGTYVEMTSRVLEPVLLGLAVLAVRNRVKR</sequence>
<dbReference type="Pfam" id="PF13576">
    <property type="entry name" value="Pentapeptide_3"/>
    <property type="match status" value="3"/>
</dbReference>
<keyword evidence="1" id="KW-0472">Membrane</keyword>
<dbReference type="Gene3D" id="2.160.20.80">
    <property type="entry name" value="E3 ubiquitin-protein ligase SopA"/>
    <property type="match status" value="2"/>
</dbReference>
<organism evidence="2 3">
    <name type="scientific">Streptomyces antimycoticus</name>
    <dbReference type="NCBI Taxonomy" id="68175"/>
    <lineage>
        <taxon>Bacteria</taxon>
        <taxon>Bacillati</taxon>
        <taxon>Actinomycetota</taxon>
        <taxon>Actinomycetes</taxon>
        <taxon>Kitasatosporales</taxon>
        <taxon>Streptomycetaceae</taxon>
        <taxon>Streptomyces</taxon>
        <taxon>Streptomyces violaceusniger group</taxon>
    </lineage>
</organism>
<comment type="caution">
    <text evidence="2">The sequence shown here is derived from an EMBL/GenBank/DDBJ whole genome shotgun (WGS) entry which is preliminary data.</text>
</comment>
<keyword evidence="1" id="KW-1133">Transmembrane helix</keyword>